<sequence length="284" mass="29789">MAATAAVADAETDGLPISGKQSTTTQAKKSAAERAHRAGEAVGEVAGRVLAVLLLLGLLIVGVVRWEREWSRPYDPVEYTVTIAAVSGLDPATKDLPHPAPPALLRIDPACNLTLAVASPSTAARRECVQAGTTVEVSYLRSGVPLATGPAPAFCVEVGEREEGSVVAWGDGVRLPGFVLDSLAADVLRGAPEFGVKLTPPIPYCASRPMFCSTTVDVISCWAKAGGGPAPCSVSRETVQSPFRRCHGPAGRGTTWRLIFHSQRKNSAIRASLMLARHGFSTLV</sequence>
<keyword evidence="1" id="KW-0812">Transmembrane</keyword>
<reference evidence="2" key="1">
    <citation type="submission" date="2020-10" db="EMBL/GenBank/DDBJ databases">
        <authorList>
            <person name="Han B."/>
            <person name="Lu T."/>
            <person name="Zhao Q."/>
            <person name="Huang X."/>
            <person name="Zhao Y."/>
        </authorList>
    </citation>
    <scope>NUCLEOTIDE SEQUENCE</scope>
</reference>
<dbReference type="EMBL" id="CAJGYO010000015">
    <property type="protein sequence ID" value="CAD6270627.1"/>
    <property type="molecule type" value="Genomic_DNA"/>
</dbReference>
<dbReference type="PANTHER" id="PTHR33994">
    <property type="entry name" value="OS04G0515000 PROTEIN"/>
    <property type="match status" value="1"/>
</dbReference>
<evidence type="ECO:0000313" key="2">
    <source>
        <dbReference type="EMBL" id="CAD6270627.1"/>
    </source>
</evidence>
<keyword evidence="3" id="KW-1185">Reference proteome</keyword>
<dbReference type="AlphaFoldDB" id="A0A811RL54"/>
<evidence type="ECO:0000256" key="1">
    <source>
        <dbReference type="SAM" id="Phobius"/>
    </source>
</evidence>
<protein>
    <submittedName>
        <fullName evidence="2">Uncharacterized protein</fullName>
    </submittedName>
</protein>
<feature type="transmembrane region" description="Helical" evidence="1">
    <location>
        <begin position="45"/>
        <end position="64"/>
    </location>
</feature>
<evidence type="ECO:0000313" key="3">
    <source>
        <dbReference type="Proteomes" id="UP000604825"/>
    </source>
</evidence>
<organism evidence="2 3">
    <name type="scientific">Miscanthus lutarioriparius</name>
    <dbReference type="NCBI Taxonomy" id="422564"/>
    <lineage>
        <taxon>Eukaryota</taxon>
        <taxon>Viridiplantae</taxon>
        <taxon>Streptophyta</taxon>
        <taxon>Embryophyta</taxon>
        <taxon>Tracheophyta</taxon>
        <taxon>Spermatophyta</taxon>
        <taxon>Magnoliopsida</taxon>
        <taxon>Liliopsida</taxon>
        <taxon>Poales</taxon>
        <taxon>Poaceae</taxon>
        <taxon>PACMAD clade</taxon>
        <taxon>Panicoideae</taxon>
        <taxon>Andropogonodae</taxon>
        <taxon>Andropogoneae</taxon>
        <taxon>Saccharinae</taxon>
        <taxon>Miscanthus</taxon>
    </lineage>
</organism>
<proteinExistence type="predicted"/>
<keyword evidence="1" id="KW-0472">Membrane</keyword>
<keyword evidence="1" id="KW-1133">Transmembrane helix</keyword>
<gene>
    <name evidence="2" type="ORF">NCGR_LOCUS53919</name>
</gene>
<accession>A0A811RL54</accession>
<dbReference type="OrthoDB" id="660007at2759"/>
<comment type="caution">
    <text evidence="2">The sequence shown here is derived from an EMBL/GenBank/DDBJ whole genome shotgun (WGS) entry which is preliminary data.</text>
</comment>
<name>A0A811RL54_9POAL</name>
<dbReference type="Proteomes" id="UP000604825">
    <property type="component" value="Unassembled WGS sequence"/>
</dbReference>
<dbReference type="PANTHER" id="PTHR33994:SF25">
    <property type="entry name" value="OS02G0619200 PROTEIN"/>
    <property type="match status" value="1"/>
</dbReference>